<dbReference type="Proteomes" id="UP000009046">
    <property type="component" value="Unassembled WGS sequence"/>
</dbReference>
<dbReference type="CTD" id="8239003"/>
<organism>
    <name type="scientific">Pediculus humanus subsp. corporis</name>
    <name type="common">Body louse</name>
    <dbReference type="NCBI Taxonomy" id="121224"/>
    <lineage>
        <taxon>Eukaryota</taxon>
        <taxon>Metazoa</taxon>
        <taxon>Ecdysozoa</taxon>
        <taxon>Arthropoda</taxon>
        <taxon>Hexapoda</taxon>
        <taxon>Insecta</taxon>
        <taxon>Pterygota</taxon>
        <taxon>Neoptera</taxon>
        <taxon>Paraneoptera</taxon>
        <taxon>Psocodea</taxon>
        <taxon>Troctomorpha</taxon>
        <taxon>Phthiraptera</taxon>
        <taxon>Anoplura</taxon>
        <taxon>Pediculidae</taxon>
        <taxon>Pediculus</taxon>
    </lineage>
</organism>
<dbReference type="EMBL" id="DS235255">
    <property type="protein sequence ID" value="EEB14056.1"/>
    <property type="molecule type" value="Genomic_DNA"/>
</dbReference>
<gene>
    <name evidence="2" type="primary">8239003</name>
    <name evidence="1" type="ORF">Phum_PHUM276580</name>
</gene>
<sequence>MIVFVLCATYIIIVENKHLMKSKKLIKCTKCPPGWGVLKKCANETDTICEKFPAGIVHNVELDYTKPKNVHLIRIQFAMNAQPI</sequence>
<proteinExistence type="predicted"/>
<evidence type="ECO:0000313" key="3">
    <source>
        <dbReference type="Proteomes" id="UP000009046"/>
    </source>
</evidence>
<dbReference type="KEGG" id="phu:Phum_PHUM276580"/>
<keyword evidence="3" id="KW-1185">Reference proteome</keyword>
<dbReference type="EnsemblMetazoa" id="PHUM276580-RA">
    <property type="protein sequence ID" value="PHUM276580-PA"/>
    <property type="gene ID" value="PHUM276580"/>
</dbReference>
<protein>
    <submittedName>
        <fullName evidence="1 2">Uncharacterized protein</fullName>
    </submittedName>
</protein>
<reference evidence="2" key="3">
    <citation type="submission" date="2020-05" db="UniProtKB">
        <authorList>
            <consortium name="EnsemblMetazoa"/>
        </authorList>
    </citation>
    <scope>IDENTIFICATION</scope>
    <source>
        <strain evidence="2">USDA</strain>
    </source>
</reference>
<dbReference type="InParanoid" id="E0VL00"/>
<dbReference type="EMBL" id="AAZO01003206">
    <property type="status" value="NOT_ANNOTATED_CDS"/>
    <property type="molecule type" value="Genomic_DNA"/>
</dbReference>
<reference evidence="1" key="1">
    <citation type="submission" date="2007-04" db="EMBL/GenBank/DDBJ databases">
        <title>Annotation of Pediculus humanus corporis strain USDA.</title>
        <authorList>
            <person name="Kirkness E."/>
            <person name="Hannick L."/>
            <person name="Hass B."/>
            <person name="Bruggner R."/>
            <person name="Lawson D."/>
            <person name="Bidwell S."/>
            <person name="Joardar V."/>
            <person name="Caler E."/>
            <person name="Walenz B."/>
            <person name="Inman J."/>
            <person name="Schobel S."/>
            <person name="Galinsky K."/>
            <person name="Amedeo P."/>
            <person name="Strausberg R."/>
        </authorList>
    </citation>
    <scope>NUCLEOTIDE SEQUENCE</scope>
    <source>
        <strain evidence="1">USDA</strain>
    </source>
</reference>
<dbReference type="VEuPathDB" id="VectorBase:PHUM276580"/>
<dbReference type="HOGENOM" id="CLU_2530174_0_0_1"/>
<dbReference type="GeneID" id="8239003"/>
<accession>E0VL00</accession>
<dbReference type="AlphaFoldDB" id="E0VL00"/>
<dbReference type="OrthoDB" id="10048028at2759"/>
<evidence type="ECO:0000313" key="1">
    <source>
        <dbReference type="EMBL" id="EEB14056.1"/>
    </source>
</evidence>
<dbReference type="SUPFAM" id="SSF57586">
    <property type="entry name" value="TNF receptor-like"/>
    <property type="match status" value="1"/>
</dbReference>
<reference evidence="1" key="2">
    <citation type="submission" date="2007-04" db="EMBL/GenBank/DDBJ databases">
        <title>The genome of the human body louse.</title>
        <authorList>
            <consortium name="The Human Body Louse Genome Consortium"/>
            <person name="Kirkness E."/>
            <person name="Walenz B."/>
            <person name="Hass B."/>
            <person name="Bruggner R."/>
            <person name="Strausberg R."/>
        </authorList>
    </citation>
    <scope>NUCLEOTIDE SEQUENCE</scope>
    <source>
        <strain evidence="1">USDA</strain>
    </source>
</reference>
<dbReference type="Gene3D" id="2.10.50.10">
    <property type="entry name" value="Tumor Necrosis Factor Receptor, subunit A, domain 2"/>
    <property type="match status" value="1"/>
</dbReference>
<name>E0VL00_PEDHC</name>
<dbReference type="RefSeq" id="XP_002426794.1">
    <property type="nucleotide sequence ID" value="XM_002426749.1"/>
</dbReference>
<evidence type="ECO:0000313" key="2">
    <source>
        <dbReference type="EnsemblMetazoa" id="PHUM276580-PA"/>
    </source>
</evidence>